<evidence type="ECO:0000259" key="2">
    <source>
        <dbReference type="PROSITE" id="PS50125"/>
    </source>
</evidence>
<dbReference type="InterPro" id="IPR050697">
    <property type="entry name" value="Adenylyl/Guanylyl_Cyclase_3/4"/>
</dbReference>
<keyword evidence="4" id="KW-1185">Reference proteome</keyword>
<dbReference type="Proteomes" id="UP001165363">
    <property type="component" value="Unassembled WGS sequence"/>
</dbReference>
<accession>A0ABT0RKE1</accession>
<feature type="transmembrane region" description="Helical" evidence="1">
    <location>
        <begin position="361"/>
        <end position="380"/>
    </location>
</feature>
<evidence type="ECO:0000313" key="3">
    <source>
        <dbReference type="EMBL" id="MCL6683112.1"/>
    </source>
</evidence>
<evidence type="ECO:0000313" key="4">
    <source>
        <dbReference type="Proteomes" id="UP001165363"/>
    </source>
</evidence>
<reference evidence="3" key="1">
    <citation type="submission" date="2022-05" db="EMBL/GenBank/DDBJ databases">
        <authorList>
            <person name="Jo J.-H."/>
            <person name="Im W.-T."/>
        </authorList>
    </citation>
    <scope>NUCLEOTIDE SEQUENCE</scope>
    <source>
        <strain evidence="3">SE158</strain>
    </source>
</reference>
<feature type="transmembrane region" description="Helical" evidence="1">
    <location>
        <begin position="392"/>
        <end position="410"/>
    </location>
</feature>
<dbReference type="Pfam" id="PF00211">
    <property type="entry name" value="Guanylate_cyc"/>
    <property type="match status" value="1"/>
</dbReference>
<evidence type="ECO:0000256" key="1">
    <source>
        <dbReference type="SAM" id="Phobius"/>
    </source>
</evidence>
<keyword evidence="1" id="KW-1133">Transmembrane helix</keyword>
<name>A0ABT0RKE1_9SPHN</name>
<dbReference type="InterPro" id="IPR029787">
    <property type="entry name" value="Nucleotide_cyclase"/>
</dbReference>
<organism evidence="3 4">
    <name type="scientific">Sphingomonas alba</name>
    <dbReference type="NCBI Taxonomy" id="2908208"/>
    <lineage>
        <taxon>Bacteria</taxon>
        <taxon>Pseudomonadati</taxon>
        <taxon>Pseudomonadota</taxon>
        <taxon>Alphaproteobacteria</taxon>
        <taxon>Sphingomonadales</taxon>
        <taxon>Sphingomonadaceae</taxon>
        <taxon>Sphingomonas</taxon>
    </lineage>
</organism>
<keyword evidence="1" id="KW-0472">Membrane</keyword>
<dbReference type="SMART" id="SM01080">
    <property type="entry name" value="CHASE2"/>
    <property type="match status" value="1"/>
</dbReference>
<proteinExistence type="predicted"/>
<sequence length="695" mass="76192">MDKAPHWRNAADPLTEQAKPTLAAVREDLARVPLARRIVTIVFVLFAIFIARSSWDLEIAGHDVPGVKAFMRNAERALYDTRSLTASLRKPVEQDKRIILIPFTPDTQRTTGERSPLDRTTLANALTNIDKMGARSIGIDILIDQAQPDDPLLVKALHDMKTPVWLGFATNAHNSFDVDVWQQEFMANFVKQIGNPNVRKTSIRLEADNDNVMRNWPAQYRDLPPFMPVAMTGMTRAENYRGSVLYRAPVGFGTQDQREVFTSLPIDLFATPEGAAMLGNEVKGKYVLIGGDLPDLDQFDTPASLLSNEPTTGLKIHATMIAQLLDGRLPGRVAGAALWIVAFFVVLCGTFTSMIDIRPGYLTLVIMGQLAFFFTVPFLFELQGIDTQGLPAFGWIAGWLLAYMATEATVKAMGSDQKRFAQSALGKYLPKDIAAQILKDPNKLTLRGERLPLFTLFTDIQGFTNLSTQLPAETMASILNAYLEGMSNIVLDHGGTIDKFVGDAVVAFWGAPIARPDDGERAVAAALAMLDFTRNFGKDNADRARLGRTRIGLHHGDAIVGNFGGEGRISYTALGDAMNTAARLEGANKYLKSAALISEEVRKIITTADILRPMGRIVLSGRPVPITVWEPATDMDAEVRAELTRLWEQFDSGDKEALHAIEAIAASRPNDPALSAFAYRLLQAGPGGHFVLGEK</sequence>
<comment type="caution">
    <text evidence="3">The sequence shown here is derived from an EMBL/GenBank/DDBJ whole genome shotgun (WGS) entry which is preliminary data.</text>
</comment>
<dbReference type="RefSeq" id="WP_249847055.1">
    <property type="nucleotide sequence ID" value="NZ_JAMGBD010000001.1"/>
</dbReference>
<feature type="domain" description="Guanylate cyclase" evidence="2">
    <location>
        <begin position="454"/>
        <end position="585"/>
    </location>
</feature>
<feature type="transmembrane region" description="Helical" evidence="1">
    <location>
        <begin position="333"/>
        <end position="354"/>
    </location>
</feature>
<keyword evidence="1" id="KW-0812">Transmembrane</keyword>
<feature type="transmembrane region" description="Helical" evidence="1">
    <location>
        <begin position="34"/>
        <end position="55"/>
    </location>
</feature>
<dbReference type="PANTHER" id="PTHR43081">
    <property type="entry name" value="ADENYLATE CYCLASE, TERMINAL-DIFFERENTIATION SPECIFIC-RELATED"/>
    <property type="match status" value="1"/>
</dbReference>
<dbReference type="SMART" id="SM00044">
    <property type="entry name" value="CYCc"/>
    <property type="match status" value="1"/>
</dbReference>
<dbReference type="InterPro" id="IPR001054">
    <property type="entry name" value="A/G_cyclase"/>
</dbReference>
<gene>
    <name evidence="3" type="ORF">LZ536_04225</name>
</gene>
<dbReference type="InterPro" id="IPR007890">
    <property type="entry name" value="CHASE2"/>
</dbReference>
<dbReference type="EMBL" id="JAMGBD010000001">
    <property type="protein sequence ID" value="MCL6683112.1"/>
    <property type="molecule type" value="Genomic_DNA"/>
</dbReference>
<dbReference type="PROSITE" id="PS50125">
    <property type="entry name" value="GUANYLATE_CYCLASE_2"/>
    <property type="match status" value="1"/>
</dbReference>
<dbReference type="CDD" id="cd07302">
    <property type="entry name" value="CHD"/>
    <property type="match status" value="1"/>
</dbReference>
<protein>
    <submittedName>
        <fullName evidence="3">Adenylate/guanylate cyclase domain-containing protein</fullName>
    </submittedName>
</protein>
<dbReference type="Gene3D" id="3.30.70.1230">
    <property type="entry name" value="Nucleotide cyclase"/>
    <property type="match status" value="1"/>
</dbReference>
<dbReference type="Pfam" id="PF05226">
    <property type="entry name" value="CHASE2"/>
    <property type="match status" value="1"/>
</dbReference>
<dbReference type="PANTHER" id="PTHR43081:SF1">
    <property type="entry name" value="ADENYLATE CYCLASE, TERMINAL-DIFFERENTIATION SPECIFIC"/>
    <property type="match status" value="1"/>
</dbReference>
<dbReference type="SUPFAM" id="SSF55073">
    <property type="entry name" value="Nucleotide cyclase"/>
    <property type="match status" value="1"/>
</dbReference>